<evidence type="ECO:0000256" key="5">
    <source>
        <dbReference type="ARBA" id="ARBA00022970"/>
    </source>
</evidence>
<protein>
    <recommendedName>
        <fullName evidence="10">Amino acid permease/ SLC12A domain-containing protein</fullName>
    </recommendedName>
</protein>
<evidence type="ECO:0000259" key="10">
    <source>
        <dbReference type="Pfam" id="PF00324"/>
    </source>
</evidence>
<feature type="transmembrane region" description="Helical" evidence="9">
    <location>
        <begin position="455"/>
        <end position="478"/>
    </location>
</feature>
<feature type="transmembrane region" description="Helical" evidence="9">
    <location>
        <begin position="202"/>
        <end position="223"/>
    </location>
</feature>
<proteinExistence type="inferred from homology"/>
<dbReference type="InterPro" id="IPR050524">
    <property type="entry name" value="APC_YAT"/>
</dbReference>
<dbReference type="Proteomes" id="UP001162090">
    <property type="component" value="Chromosome 16"/>
</dbReference>
<feature type="transmembrane region" description="Helical" evidence="9">
    <location>
        <begin position="381"/>
        <end position="400"/>
    </location>
</feature>
<dbReference type="FunFam" id="1.20.1740.10:FF:000006">
    <property type="entry name" value="General amino acid permease"/>
    <property type="match status" value="1"/>
</dbReference>
<dbReference type="NCBIfam" id="TIGR00913">
    <property type="entry name" value="2A0310"/>
    <property type="match status" value="1"/>
</dbReference>
<feature type="transmembrane region" description="Helical" evidence="9">
    <location>
        <begin position="122"/>
        <end position="146"/>
    </location>
</feature>
<name>A0AA35J9U7_SACUV</name>
<feature type="transmembrane region" description="Helical" evidence="9">
    <location>
        <begin position="329"/>
        <end position="347"/>
    </location>
</feature>
<keyword evidence="7 9" id="KW-0472">Membrane</keyword>
<dbReference type="GO" id="GO:0015171">
    <property type="term" value="F:amino acid transmembrane transporter activity"/>
    <property type="evidence" value="ECO:0007669"/>
    <property type="project" value="TreeGrafter"/>
</dbReference>
<dbReference type="Gene3D" id="1.20.1740.10">
    <property type="entry name" value="Amino acid/polyamine transporter I"/>
    <property type="match status" value="1"/>
</dbReference>
<evidence type="ECO:0000313" key="11">
    <source>
        <dbReference type="EMBL" id="CAI4052470.1"/>
    </source>
</evidence>
<feature type="region of interest" description="Disordered" evidence="8">
    <location>
        <begin position="1"/>
        <end position="77"/>
    </location>
</feature>
<feature type="compositionally biased region" description="Basic and acidic residues" evidence="8">
    <location>
        <begin position="22"/>
        <end position="43"/>
    </location>
</feature>
<feature type="transmembrane region" description="Helical" evidence="9">
    <location>
        <begin position="426"/>
        <end position="443"/>
    </location>
</feature>
<keyword evidence="6 9" id="KW-1133">Transmembrane helix</keyword>
<feature type="transmembrane region" description="Helical" evidence="9">
    <location>
        <begin position="501"/>
        <end position="523"/>
    </location>
</feature>
<evidence type="ECO:0000256" key="9">
    <source>
        <dbReference type="SAM" id="Phobius"/>
    </source>
</evidence>
<feature type="transmembrane region" description="Helical" evidence="9">
    <location>
        <begin position="235"/>
        <end position="253"/>
    </location>
</feature>
<evidence type="ECO:0000256" key="4">
    <source>
        <dbReference type="ARBA" id="ARBA00022692"/>
    </source>
</evidence>
<feature type="transmembrane region" description="Helical" evidence="9">
    <location>
        <begin position="284"/>
        <end position="308"/>
    </location>
</feature>
<dbReference type="InterPro" id="IPR004840">
    <property type="entry name" value="Amino_acid_permease_CS"/>
</dbReference>
<evidence type="ECO:0000256" key="1">
    <source>
        <dbReference type="ARBA" id="ARBA00004141"/>
    </source>
</evidence>
<evidence type="ECO:0000256" key="2">
    <source>
        <dbReference type="ARBA" id="ARBA00006983"/>
    </source>
</evidence>
<comment type="subcellular location">
    <subcellularLocation>
        <location evidence="1">Membrane</location>
        <topology evidence="1">Multi-pass membrane protein</topology>
    </subcellularLocation>
</comment>
<gene>
    <name evidence="11" type="primary">SUVC16G0160</name>
    <name evidence="11" type="ORF">SUVC_16G0160</name>
</gene>
<evidence type="ECO:0000256" key="6">
    <source>
        <dbReference type="ARBA" id="ARBA00022989"/>
    </source>
</evidence>
<comment type="similarity">
    <text evidence="2">Belongs to the amino acid-polyamine-organocation (APC) superfamily. YAT (TC 2.A.3.10) family.</text>
</comment>
<feature type="transmembrane region" description="Helical" evidence="9">
    <location>
        <begin position="158"/>
        <end position="178"/>
    </location>
</feature>
<feature type="compositionally biased region" description="Low complexity" evidence="8">
    <location>
        <begin position="1"/>
        <end position="21"/>
    </location>
</feature>
<dbReference type="AlphaFoldDB" id="A0AA35J9U7"/>
<feature type="transmembrane region" description="Helical" evidence="9">
    <location>
        <begin position="92"/>
        <end position="116"/>
    </location>
</feature>
<dbReference type="EMBL" id="OX365927">
    <property type="protein sequence ID" value="CAI4052470.1"/>
    <property type="molecule type" value="Genomic_DNA"/>
</dbReference>
<sequence length="609" mass="68143">MKMMSLKKMLTSASSRNSSSLDNDRDGYSMKQNPDKFPVKEQEIYNIDLEENNVSSRSSTSTSPSARDDSFAVPDGKDETTRLRKDLKARHISMIAIGGSLGTGLLIGTGTALLTGGPVSMLIAYGFVGLLVFFTMACLGEMASYIPLDGFTSYASRYVDPALGFAIGYTYLFKYFILPPNQLTAAALVIQYWVSRDRVNPGVWITIFLVVIVAINIVGVRFFGEFEFWLSSFKVMVMLGLILLLFIIMLGGGPDHDRLGFRYWRDPGAFKEYSTAITGSKGKFVAFASVFVYSLFSYTGIELTGIVCSEAKNPRKSVPKAIKLTVYRIIVFYLCTVFLLGMCVAYNDPRLLSTKGKAMSAAASPFVVAIQNSGIKVLPHIFNGCVLVFVFSACNSDLYVSSRNLYALAIDGKAPKIFAKTSKWGVPYYALMVSVLFCCLAYMNVSAGSAKIFNYFVNVVSMFGILSWITILIVYIYFDRACRAQGVDKSKFAYVAPGQRYGAYFALFFCILIALIKNFTVFLGHTFDYKTFITGYIGLPIYVFSWVGYKLIYKTKVVKPADADLYTLKEIYDREEEQGKLQDQEKEERLQRNGKNLEWFYEKFLGNIF</sequence>
<keyword evidence="5" id="KW-0029">Amino-acid transport</keyword>
<feature type="compositionally biased region" description="Basic and acidic residues" evidence="8">
    <location>
        <begin position="66"/>
        <end position="77"/>
    </location>
</feature>
<keyword evidence="4 9" id="KW-0812">Transmembrane</keyword>
<feature type="compositionally biased region" description="Low complexity" evidence="8">
    <location>
        <begin position="55"/>
        <end position="65"/>
    </location>
</feature>
<keyword evidence="3" id="KW-0813">Transport</keyword>
<reference evidence="11" key="1">
    <citation type="submission" date="2022-10" db="EMBL/GenBank/DDBJ databases">
        <authorList>
            <person name="Byrne P K."/>
        </authorList>
    </citation>
    <scope>NUCLEOTIDE SEQUENCE</scope>
    <source>
        <strain evidence="11">CBS7001</strain>
    </source>
</reference>
<dbReference type="PROSITE" id="PS00218">
    <property type="entry name" value="AMINO_ACID_PERMEASE_1"/>
    <property type="match status" value="1"/>
</dbReference>
<organism evidence="11 12">
    <name type="scientific">Saccharomyces uvarum</name>
    <name type="common">Yeast</name>
    <name type="synonym">Saccharomyces bayanus var. uvarum</name>
    <dbReference type="NCBI Taxonomy" id="230603"/>
    <lineage>
        <taxon>Eukaryota</taxon>
        <taxon>Fungi</taxon>
        <taxon>Dikarya</taxon>
        <taxon>Ascomycota</taxon>
        <taxon>Saccharomycotina</taxon>
        <taxon>Saccharomycetes</taxon>
        <taxon>Saccharomycetales</taxon>
        <taxon>Saccharomycetaceae</taxon>
        <taxon>Saccharomyces</taxon>
    </lineage>
</organism>
<dbReference type="InterPro" id="IPR004762">
    <property type="entry name" value="Amino_acid_permease_fungi"/>
</dbReference>
<evidence type="ECO:0000313" key="12">
    <source>
        <dbReference type="Proteomes" id="UP001162090"/>
    </source>
</evidence>
<evidence type="ECO:0000256" key="8">
    <source>
        <dbReference type="SAM" id="MobiDB-lite"/>
    </source>
</evidence>
<dbReference type="PANTHER" id="PTHR43341">
    <property type="entry name" value="AMINO ACID PERMEASE"/>
    <property type="match status" value="1"/>
</dbReference>
<feature type="domain" description="Amino acid permease/ SLC12A" evidence="10">
    <location>
        <begin position="91"/>
        <end position="557"/>
    </location>
</feature>
<dbReference type="PANTHER" id="PTHR43341:SF9">
    <property type="entry name" value="DICARBOXYLIC AMINO ACID PERMEASE"/>
    <property type="match status" value="1"/>
</dbReference>
<feature type="transmembrane region" description="Helical" evidence="9">
    <location>
        <begin position="529"/>
        <end position="549"/>
    </location>
</feature>
<dbReference type="GO" id="GO:0016020">
    <property type="term" value="C:membrane"/>
    <property type="evidence" value="ECO:0007669"/>
    <property type="project" value="UniProtKB-SubCell"/>
</dbReference>
<dbReference type="InterPro" id="IPR004841">
    <property type="entry name" value="AA-permease/SLC12A_dom"/>
</dbReference>
<dbReference type="Pfam" id="PF00324">
    <property type="entry name" value="AA_permease"/>
    <property type="match status" value="1"/>
</dbReference>
<evidence type="ECO:0000256" key="7">
    <source>
        <dbReference type="ARBA" id="ARBA00023136"/>
    </source>
</evidence>
<accession>A0AA35J9U7</accession>
<evidence type="ECO:0000256" key="3">
    <source>
        <dbReference type="ARBA" id="ARBA00022448"/>
    </source>
</evidence>